<sequence length="199" mass="19191">MNTITKRLSAFGVTGVAATALLIGGLAAPAQASEPDRSTDTSSSVEALDTADLDALGSLARGGVLFDALTGNTGGNLLVSPTVNGPLVDRSLTGDLGDVASGNEVSGNDVGNGTEIGNGAAIGSGNDVPVVSGNDTDVTAPVTAPIDVPVDAPIDAPVDAPVGSGNDAALDGISDIDTSVTDTVDGALDGLNLGAVLGR</sequence>
<dbReference type="EMBL" id="SOGJ01000022">
    <property type="protein sequence ID" value="TFC97897.1"/>
    <property type="molecule type" value="Genomic_DNA"/>
</dbReference>
<name>A0ABY2J0S4_9MICO</name>
<reference evidence="2 3" key="1">
    <citation type="submission" date="2019-03" db="EMBL/GenBank/DDBJ databases">
        <title>Genomics of glacier-inhabiting Cryobacterium strains.</title>
        <authorList>
            <person name="Liu Q."/>
            <person name="Xin Y.-H."/>
        </authorList>
    </citation>
    <scope>NUCLEOTIDE SEQUENCE [LARGE SCALE GENOMIC DNA]</scope>
    <source>
        <strain evidence="2 3">TMT4-23</strain>
    </source>
</reference>
<evidence type="ECO:0000313" key="3">
    <source>
        <dbReference type="Proteomes" id="UP000298355"/>
    </source>
</evidence>
<keyword evidence="1" id="KW-0732">Signal</keyword>
<dbReference type="RefSeq" id="WP_134363441.1">
    <property type="nucleotide sequence ID" value="NZ_SOGJ01000022.1"/>
</dbReference>
<keyword evidence="3" id="KW-1185">Reference proteome</keyword>
<feature type="chain" id="PRO_5045464031" evidence="1">
    <location>
        <begin position="33"/>
        <end position="199"/>
    </location>
</feature>
<comment type="caution">
    <text evidence="2">The sequence shown here is derived from an EMBL/GenBank/DDBJ whole genome shotgun (WGS) entry which is preliminary data.</text>
</comment>
<dbReference type="Proteomes" id="UP000298355">
    <property type="component" value="Unassembled WGS sequence"/>
</dbReference>
<evidence type="ECO:0000313" key="2">
    <source>
        <dbReference type="EMBL" id="TFC97897.1"/>
    </source>
</evidence>
<protein>
    <submittedName>
        <fullName evidence="2">Uncharacterized protein</fullName>
    </submittedName>
</protein>
<organism evidence="2 3">
    <name type="scientific">Cryobacterium breve</name>
    <dbReference type="NCBI Taxonomy" id="1259258"/>
    <lineage>
        <taxon>Bacteria</taxon>
        <taxon>Bacillati</taxon>
        <taxon>Actinomycetota</taxon>
        <taxon>Actinomycetes</taxon>
        <taxon>Micrococcales</taxon>
        <taxon>Microbacteriaceae</taxon>
        <taxon>Cryobacterium</taxon>
    </lineage>
</organism>
<feature type="signal peptide" evidence="1">
    <location>
        <begin position="1"/>
        <end position="32"/>
    </location>
</feature>
<gene>
    <name evidence="2" type="ORF">E3O65_09225</name>
</gene>
<proteinExistence type="predicted"/>
<accession>A0ABY2J0S4</accession>
<evidence type="ECO:0000256" key="1">
    <source>
        <dbReference type="SAM" id="SignalP"/>
    </source>
</evidence>